<dbReference type="Gene3D" id="3.90.70.10">
    <property type="entry name" value="Cysteine proteinases"/>
    <property type="match status" value="1"/>
</dbReference>
<dbReference type="InParanoid" id="O18165"/>
<dbReference type="HOGENOM" id="CLU_1103620_0_0_1"/>
<dbReference type="GO" id="GO:0006508">
    <property type="term" value="P:proteolysis"/>
    <property type="evidence" value="ECO:0007669"/>
    <property type="project" value="InterPro"/>
</dbReference>
<dbReference type="FunFam" id="3.90.70.10:FF:000219">
    <property type="entry name" value="CaLPain Related"/>
    <property type="match status" value="1"/>
</dbReference>
<dbReference type="Reactome" id="R-CEL-6798695">
    <property type="pathway name" value="Neutrophil degranulation"/>
</dbReference>
<organism evidence="5 6">
    <name type="scientific">Caenorhabditis elegans</name>
    <dbReference type="NCBI Taxonomy" id="6239"/>
    <lineage>
        <taxon>Eukaryota</taxon>
        <taxon>Metazoa</taxon>
        <taxon>Ecdysozoa</taxon>
        <taxon>Nematoda</taxon>
        <taxon>Chromadorea</taxon>
        <taxon>Rhabditida</taxon>
        <taxon>Rhabditina</taxon>
        <taxon>Rhabditomorpha</taxon>
        <taxon>Rhabditoidea</taxon>
        <taxon>Rhabditidae</taxon>
        <taxon>Peloderinae</taxon>
        <taxon>Caenorhabditis</taxon>
    </lineage>
</organism>
<dbReference type="PRINTS" id="PR00704">
    <property type="entry name" value="CALPAIN"/>
</dbReference>
<dbReference type="OrthoDB" id="5781632at2759"/>
<comment type="similarity">
    <text evidence="1">Belongs to the peptidase C2 family.</text>
</comment>
<dbReference type="PANTHER" id="PTHR10183:SF382">
    <property type="entry name" value="CALPAIN-15"/>
    <property type="match status" value="1"/>
</dbReference>
<dbReference type="InterPro" id="IPR038765">
    <property type="entry name" value="Papain-like_cys_pep_sf"/>
</dbReference>
<dbReference type="GO" id="GO:0004198">
    <property type="term" value="F:calcium-dependent cysteine-type endopeptidase activity"/>
    <property type="evidence" value="ECO:0007669"/>
    <property type="project" value="InterPro"/>
</dbReference>
<dbReference type="SUPFAM" id="SSF54001">
    <property type="entry name" value="Cysteine proteinases"/>
    <property type="match status" value="1"/>
</dbReference>
<dbReference type="GeneID" id="189180"/>
<dbReference type="AGR" id="WB:WBGene00012233"/>
<dbReference type="OMA" id="ICINSET"/>
<dbReference type="AlphaFoldDB" id="O18165"/>
<dbReference type="InterPro" id="IPR022684">
    <property type="entry name" value="Calpain_cysteine_protease"/>
</dbReference>
<accession>O18165</accession>
<evidence type="ECO:0000256" key="3">
    <source>
        <dbReference type="PROSITE-ProRule" id="PRU00239"/>
    </source>
</evidence>
<comment type="caution">
    <text evidence="3">Lacks conserved residue(s) required for the propagation of feature annotation.</text>
</comment>
<name>O18165_CAEEL</name>
<dbReference type="CTD" id="189180"/>
<feature type="domain" description="Calpain catalytic" evidence="4">
    <location>
        <begin position="27"/>
        <end position="232"/>
    </location>
</feature>
<dbReference type="Pfam" id="PF00648">
    <property type="entry name" value="Peptidase_C2"/>
    <property type="match status" value="1"/>
</dbReference>
<dbReference type="Proteomes" id="UP000001940">
    <property type="component" value="Chromosome I"/>
</dbReference>
<dbReference type="PANTHER" id="PTHR10183">
    <property type="entry name" value="CALPAIN"/>
    <property type="match status" value="1"/>
</dbReference>
<dbReference type="FunCoup" id="O18165">
    <property type="interactions" value="1"/>
</dbReference>
<dbReference type="EMBL" id="BX284601">
    <property type="protein sequence ID" value="CAB04898.3"/>
    <property type="molecule type" value="Genomic_DNA"/>
</dbReference>
<dbReference type="SMR" id="O18165"/>
<evidence type="ECO:0000313" key="6">
    <source>
        <dbReference type="Proteomes" id="UP000001940"/>
    </source>
</evidence>
<keyword evidence="6" id="KW-1185">Reference proteome</keyword>
<dbReference type="InterPro" id="IPR001300">
    <property type="entry name" value="Peptidase_C2_calpain_cat"/>
</dbReference>
<evidence type="ECO:0000313" key="7">
    <source>
        <dbReference type="WormBase" id="W04A4.4a"/>
    </source>
</evidence>
<evidence type="ECO:0000256" key="2">
    <source>
        <dbReference type="PIRSR" id="PIRSR622684-1"/>
    </source>
</evidence>
<proteinExistence type="inferred from homology"/>
<reference evidence="5 6" key="1">
    <citation type="journal article" date="1998" name="Science">
        <title>Genome sequence of the nematode C. elegans: a platform for investigating biology.</title>
        <authorList>
            <consortium name="The C. elegans sequencing consortium"/>
            <person name="Sulson J.E."/>
            <person name="Waterston R."/>
        </authorList>
    </citation>
    <scope>NUCLEOTIDE SEQUENCE [LARGE SCALE GENOMIC DNA]</scope>
    <source>
        <strain evidence="5 6">Bristol N2</strain>
    </source>
</reference>
<dbReference type="MEROPS" id="C02.A09"/>
<dbReference type="eggNOG" id="KOG0045">
    <property type="taxonomic scope" value="Eukaryota"/>
</dbReference>
<sequence length="252" mass="29643">MSYTPLPTKEAVFMESDRECDKLAKSLKLLINGEWKVLKIDFHLPQKSNSFERYAYMVKKQIWVAFIEKGFAKIRKSYEKLSGGVAGIALQQLTGAMTFSVFMEKFNNDENRVWEFIQENRNSKFILTVSTPTIEEESEKKQLLEEYGIRDCHEYSVLDAQVYMGHRLILLAGSGPFGKPKSVRRWGHLPSYKEIREDWCAVDLGFSEFGTFWIDMSELFQYFEYVTVCQYREKWKEIRIRRNVVANTKNTE</sequence>
<dbReference type="RefSeq" id="NP_493397.3">
    <property type="nucleotide sequence ID" value="NM_060996.3"/>
</dbReference>
<dbReference type="PhylomeDB" id="O18165"/>
<evidence type="ECO:0000259" key="4">
    <source>
        <dbReference type="PROSITE" id="PS50203"/>
    </source>
</evidence>
<evidence type="ECO:0000256" key="1">
    <source>
        <dbReference type="ARBA" id="ARBA00007623"/>
    </source>
</evidence>
<evidence type="ECO:0000313" key="5">
    <source>
        <dbReference type="EMBL" id="CAB04898.3"/>
    </source>
</evidence>
<dbReference type="PROSITE" id="PS50203">
    <property type="entry name" value="CALPAIN_CAT"/>
    <property type="match status" value="1"/>
</dbReference>
<dbReference type="Bgee" id="WBGene00012233">
    <property type="expression patterns" value="Expressed in material anatomical entity and 2 other cell types or tissues"/>
</dbReference>
<dbReference type="SMART" id="SM00230">
    <property type="entry name" value="CysPc"/>
    <property type="match status" value="1"/>
</dbReference>
<dbReference type="PaxDb" id="6239-W04A4.4"/>
<gene>
    <name evidence="5 7" type="primary">clpr-1</name>
    <name evidence="5" type="ORF">CELE_W04A4.4</name>
    <name evidence="7" type="ORF">W04A4.4</name>
</gene>
<dbReference type="UCSC" id="W04A4.4">
    <property type="organism name" value="c. elegans"/>
</dbReference>
<feature type="active site" evidence="2">
    <location>
        <position position="153"/>
    </location>
</feature>
<protein>
    <submittedName>
        <fullName evidence="5">Calpain catalytic domain-containing protein</fullName>
    </submittedName>
</protein>
<dbReference type="STRING" id="6239.W04A4.4.1"/>
<dbReference type="WormBase" id="W04A4.4a">
    <property type="protein sequence ID" value="CE42935"/>
    <property type="gene ID" value="WBGene00012233"/>
    <property type="gene designation" value="clpr-1"/>
</dbReference>